<evidence type="ECO:0000313" key="4">
    <source>
        <dbReference type="Proteomes" id="UP001165565"/>
    </source>
</evidence>
<dbReference type="InterPro" id="IPR001155">
    <property type="entry name" value="OxRdtase_FMN_N"/>
</dbReference>
<name>A0AA41Z649_9SPHN</name>
<dbReference type="InterPro" id="IPR013785">
    <property type="entry name" value="Aldolase_TIM"/>
</dbReference>
<dbReference type="Proteomes" id="UP001165565">
    <property type="component" value="Unassembled WGS sequence"/>
</dbReference>
<dbReference type="RefSeq" id="WP_265267635.1">
    <property type="nucleotide sequence ID" value="NZ_JANFAV010000001.1"/>
</dbReference>
<organism evidence="3 4">
    <name type="scientific">Sphingomonas lycopersici</name>
    <dbReference type="NCBI Taxonomy" id="2951807"/>
    <lineage>
        <taxon>Bacteria</taxon>
        <taxon>Pseudomonadati</taxon>
        <taxon>Pseudomonadota</taxon>
        <taxon>Alphaproteobacteria</taxon>
        <taxon>Sphingomonadales</taxon>
        <taxon>Sphingomonadaceae</taxon>
        <taxon>Sphingomonas</taxon>
    </lineage>
</organism>
<dbReference type="Pfam" id="PF01494">
    <property type="entry name" value="FAD_binding_3"/>
    <property type="match status" value="1"/>
</dbReference>
<dbReference type="EMBL" id="JANFAV010000001">
    <property type="protein sequence ID" value="MCW6533618.1"/>
    <property type="molecule type" value="Genomic_DNA"/>
</dbReference>
<dbReference type="Pfam" id="PF00724">
    <property type="entry name" value="Oxidored_FMN"/>
    <property type="match status" value="1"/>
</dbReference>
<feature type="domain" description="NADH:flavin oxidoreductase/NADH oxidase N-terminal" evidence="1">
    <location>
        <begin position="404"/>
        <end position="736"/>
    </location>
</feature>
<dbReference type="SUPFAM" id="SSF51395">
    <property type="entry name" value="FMN-linked oxidoreductases"/>
    <property type="match status" value="1"/>
</dbReference>
<evidence type="ECO:0000259" key="2">
    <source>
        <dbReference type="Pfam" id="PF01494"/>
    </source>
</evidence>
<dbReference type="Gene3D" id="3.20.20.70">
    <property type="entry name" value="Aldolase class I"/>
    <property type="match status" value="1"/>
</dbReference>
<dbReference type="Gene3D" id="3.30.9.20">
    <property type="match status" value="1"/>
</dbReference>
<sequence>MKVACVGGGPAGLYFAISMMLRDPSHDITVFERNRAGDTFGWGVVFSDQTMEHLQANDPVSAQSMIDELAHWDDIEVHIEDVGRNVTNRSSGHGFIGIGRKRLLNILQDRARALGVKLEFEIEIEPDSDFLADYDLVIAADGLNSKLRRRYEAEFAVDLDVKRNKFVWLGTRQKFDAFNFIFKHTRFGWIWAHAYQFDADTATFIVECGPEAYERAGFGRISQQETCRLCEEIFADHLGGHELMTNAGHIRGSAWINFPRIICRQWSYRNIVLLGDAAHTAHFSIGSGTKLALEDAIKLAEVMNRPGFGSGEALQQGLEEYQAERQLEVVKLQNAARNSTEWFEHLDRYLKMDAMQFTYTLLTRSQRVSHENLRLRDPIWLAALERSLAETALCAPVETPVPPMFLPFRLRGMTLRNRVVMSPMAMYSAVDGVPDDFHLVHYGARALGGAGLIVTEMTCVSPEARITPGCTGLWNAEQAAAWRRITDFVHRTRDTRICMQLGHSGSKGSTRVAWEGMDEPLAEGNWPLVAPSDVAWSADNQVPSALTRAQMDEIRDQFVQSTRYADEAGFDMVELHCGHGYLLSGFISPIQNRRSDDYGGSLDNRLRYPLEVFRAMRAVWPKDKPMSVRISATDWMGDAGVTPEDAVEIARAFTAAGADLIDVSAGQVTRDQKPVYGRMFQTPFSDQIRNELGVATMAVGNIYEVDHVNSIVAAGRADLCAIGRPHQMNPNWTIEAAAAQGLGEENVPVQYLSGYAQLKLNKVRAAQMAAAQ</sequence>
<dbReference type="InterPro" id="IPR036188">
    <property type="entry name" value="FAD/NAD-bd_sf"/>
</dbReference>
<dbReference type="PRINTS" id="PR00420">
    <property type="entry name" value="RNGMNOXGNASE"/>
</dbReference>
<dbReference type="PANTHER" id="PTHR43303:SF3">
    <property type="entry name" value="BLR3436 PROTEIN"/>
    <property type="match status" value="1"/>
</dbReference>
<dbReference type="SUPFAM" id="SSF51905">
    <property type="entry name" value="FAD/NAD(P)-binding domain"/>
    <property type="match status" value="1"/>
</dbReference>
<dbReference type="InterPro" id="IPR002938">
    <property type="entry name" value="FAD-bd"/>
</dbReference>
<comment type="caution">
    <text evidence="3">The sequence shown here is derived from an EMBL/GenBank/DDBJ whole genome shotgun (WGS) entry which is preliminary data.</text>
</comment>
<keyword evidence="4" id="KW-1185">Reference proteome</keyword>
<evidence type="ECO:0000313" key="3">
    <source>
        <dbReference type="EMBL" id="MCW6533618.1"/>
    </source>
</evidence>
<evidence type="ECO:0000259" key="1">
    <source>
        <dbReference type="Pfam" id="PF00724"/>
    </source>
</evidence>
<dbReference type="GO" id="GO:0071949">
    <property type="term" value="F:FAD binding"/>
    <property type="evidence" value="ECO:0007669"/>
    <property type="project" value="InterPro"/>
</dbReference>
<dbReference type="AlphaFoldDB" id="A0AA41Z649"/>
<protein>
    <submittedName>
        <fullName evidence="3">Bifunctional salicylyl-CoA 5-hydroxylase/oxidoreductase</fullName>
    </submittedName>
</protein>
<dbReference type="InterPro" id="IPR044152">
    <property type="entry name" value="YqjM-like"/>
</dbReference>
<dbReference type="NCBIfam" id="NF006101">
    <property type="entry name" value="PRK08255.1"/>
    <property type="match status" value="1"/>
</dbReference>
<accession>A0AA41Z649</accession>
<reference evidence="3" key="1">
    <citation type="submission" date="2022-06" db="EMBL/GenBank/DDBJ databases">
        <title>Sphingomonas sp. nov. isolated from rhizosphere soil of tomato.</title>
        <authorList>
            <person name="Dong H."/>
            <person name="Gao R."/>
        </authorList>
    </citation>
    <scope>NUCLEOTIDE SEQUENCE</scope>
    <source>
        <strain evidence="3">MMSM24</strain>
    </source>
</reference>
<dbReference type="GO" id="GO:0010181">
    <property type="term" value="F:FMN binding"/>
    <property type="evidence" value="ECO:0007669"/>
    <property type="project" value="InterPro"/>
</dbReference>
<gene>
    <name evidence="3" type="ORF">NEE01_02330</name>
</gene>
<dbReference type="CDD" id="cd02932">
    <property type="entry name" value="OYE_YqiM_FMN"/>
    <property type="match status" value="1"/>
</dbReference>
<dbReference type="GO" id="GO:0003959">
    <property type="term" value="F:NADPH dehydrogenase activity"/>
    <property type="evidence" value="ECO:0007669"/>
    <property type="project" value="InterPro"/>
</dbReference>
<feature type="domain" description="FAD-binding" evidence="2">
    <location>
        <begin position="2"/>
        <end position="329"/>
    </location>
</feature>
<dbReference type="PANTHER" id="PTHR43303">
    <property type="entry name" value="NADPH DEHYDROGENASE C23G7.10C-RELATED"/>
    <property type="match status" value="1"/>
</dbReference>
<dbReference type="Gene3D" id="3.50.50.60">
    <property type="entry name" value="FAD/NAD(P)-binding domain"/>
    <property type="match status" value="1"/>
</dbReference>
<dbReference type="GO" id="GO:0050661">
    <property type="term" value="F:NADP binding"/>
    <property type="evidence" value="ECO:0007669"/>
    <property type="project" value="InterPro"/>
</dbReference>
<proteinExistence type="predicted"/>